<keyword evidence="9" id="KW-0445">Lipid transport</keyword>
<keyword evidence="11" id="KW-0446">Lipid-binding</keyword>
<evidence type="ECO:0000256" key="4">
    <source>
        <dbReference type="ARBA" id="ARBA00022448"/>
    </source>
</evidence>
<dbReference type="Gene3D" id="3.30.530.20">
    <property type="match status" value="1"/>
</dbReference>
<keyword evidence="7" id="KW-0282">Flagellum</keyword>
<evidence type="ECO:0000259" key="18">
    <source>
        <dbReference type="PROSITE" id="PS50848"/>
    </source>
</evidence>
<keyword evidence="10" id="KW-0969">Cilium</keyword>
<dbReference type="EMBL" id="JARQWQ010000142">
    <property type="protein sequence ID" value="KAK2548633.1"/>
    <property type="molecule type" value="Genomic_DNA"/>
</dbReference>
<dbReference type="PANTHER" id="PTHR19308:SF14">
    <property type="entry name" value="START DOMAIN-CONTAINING PROTEIN"/>
    <property type="match status" value="1"/>
</dbReference>
<dbReference type="GO" id="GO:0031514">
    <property type="term" value="C:motile cilium"/>
    <property type="evidence" value="ECO:0007669"/>
    <property type="project" value="UniProtKB-SubCell"/>
</dbReference>
<reference evidence="19" key="1">
    <citation type="journal article" date="2023" name="G3 (Bethesda)">
        <title>Whole genome assembly and annotation of the endangered Caribbean coral Acropora cervicornis.</title>
        <authorList>
            <person name="Selwyn J.D."/>
            <person name="Vollmer S.V."/>
        </authorList>
    </citation>
    <scope>NUCLEOTIDE SEQUENCE</scope>
    <source>
        <strain evidence="19">K2</strain>
    </source>
</reference>
<dbReference type="InterPro" id="IPR051213">
    <property type="entry name" value="START_lipid_transfer"/>
</dbReference>
<feature type="domain" description="START" evidence="18">
    <location>
        <begin position="25"/>
        <end position="206"/>
    </location>
</feature>
<keyword evidence="5" id="KW-0963">Cytoplasm</keyword>
<evidence type="ECO:0000256" key="10">
    <source>
        <dbReference type="ARBA" id="ARBA00023069"/>
    </source>
</evidence>
<keyword evidence="12" id="KW-0472">Membrane</keyword>
<keyword evidence="6" id="KW-0597">Phosphoprotein</keyword>
<keyword evidence="8" id="KW-0007">Acetylation</keyword>
<dbReference type="SMART" id="SM00234">
    <property type="entry name" value="START"/>
    <property type="match status" value="1"/>
</dbReference>
<evidence type="ECO:0000256" key="1">
    <source>
        <dbReference type="ARBA" id="ARBA00004230"/>
    </source>
</evidence>
<keyword evidence="20" id="KW-1185">Reference proteome</keyword>
<evidence type="ECO:0000256" key="6">
    <source>
        <dbReference type="ARBA" id="ARBA00022553"/>
    </source>
</evidence>
<evidence type="ECO:0000256" key="12">
    <source>
        <dbReference type="ARBA" id="ARBA00023136"/>
    </source>
</evidence>
<dbReference type="InterPro" id="IPR002913">
    <property type="entry name" value="START_lipid-bd_dom"/>
</dbReference>
<protein>
    <recommendedName>
        <fullName evidence="14">START domain-containing protein 10</fullName>
    </recommendedName>
    <alternativeName>
        <fullName evidence="15">PCTP-like protein</fullName>
    </alternativeName>
    <alternativeName>
        <fullName evidence="16">StAR-related lipid transfer protein 10</fullName>
    </alternativeName>
</protein>
<evidence type="ECO:0000256" key="14">
    <source>
        <dbReference type="ARBA" id="ARBA00070345"/>
    </source>
</evidence>
<reference evidence="19" key="2">
    <citation type="journal article" date="2023" name="Science">
        <title>Genomic signatures of disease resistance in endangered staghorn corals.</title>
        <authorList>
            <person name="Vollmer S.V."/>
            <person name="Selwyn J.D."/>
            <person name="Despard B.A."/>
            <person name="Roesel C.L."/>
        </authorList>
    </citation>
    <scope>NUCLEOTIDE SEQUENCE</scope>
    <source>
        <strain evidence="19">K2</strain>
    </source>
</reference>
<dbReference type="AlphaFoldDB" id="A0AAD9PT73"/>
<dbReference type="CDD" id="cd08871">
    <property type="entry name" value="START_STARD10-like"/>
    <property type="match status" value="1"/>
</dbReference>
<accession>A0AAD9PT73</accession>
<dbReference type="GO" id="GO:0008289">
    <property type="term" value="F:lipid binding"/>
    <property type="evidence" value="ECO:0007669"/>
    <property type="project" value="UniProtKB-KW"/>
</dbReference>
<evidence type="ECO:0000256" key="8">
    <source>
        <dbReference type="ARBA" id="ARBA00022990"/>
    </source>
</evidence>
<evidence type="ECO:0000256" key="7">
    <source>
        <dbReference type="ARBA" id="ARBA00022846"/>
    </source>
</evidence>
<evidence type="ECO:0000256" key="16">
    <source>
        <dbReference type="ARBA" id="ARBA00080073"/>
    </source>
</evidence>
<organism evidence="19 20">
    <name type="scientific">Acropora cervicornis</name>
    <name type="common">Staghorn coral</name>
    <dbReference type="NCBI Taxonomy" id="6130"/>
    <lineage>
        <taxon>Eukaryota</taxon>
        <taxon>Metazoa</taxon>
        <taxon>Cnidaria</taxon>
        <taxon>Anthozoa</taxon>
        <taxon>Hexacorallia</taxon>
        <taxon>Scleractinia</taxon>
        <taxon>Astrocoeniina</taxon>
        <taxon>Acroporidae</taxon>
        <taxon>Acropora</taxon>
    </lineage>
</organism>
<sequence length="271" mass="31304">MQVGEVRPAKADDFEHFRRLAESIDGWNLQYDKQGTKVFSKVKDGSTIRLIKVVAKFNDVSCSLMYDVLHDGDYRRCWDENMVECYEICQLDRYNDIGYYSIKCPTPMRNRDFVTQRSWNWADDDFIIFNHSVYHKDVPVKKGFIRGQSILSGYFVQKRGDGCSVTYVSQVDLKGHLPKWLVNRASTKIAPKVVIKVHKAALGYQVWKAEHAPSYKPWIWPEQSILPMLRPEDAEYVNSDSPSGSDQEQEVIGEDPANYSSEENVDDNIML</sequence>
<dbReference type="FunFam" id="3.30.530.20:FF:000008">
    <property type="entry name" value="START domain containing 10"/>
    <property type="match status" value="1"/>
</dbReference>
<evidence type="ECO:0000313" key="20">
    <source>
        <dbReference type="Proteomes" id="UP001249851"/>
    </source>
</evidence>
<proteinExistence type="predicted"/>
<keyword evidence="4" id="KW-0813">Transport</keyword>
<dbReference type="SUPFAM" id="SSF55961">
    <property type="entry name" value="Bet v1-like"/>
    <property type="match status" value="1"/>
</dbReference>
<dbReference type="GO" id="GO:0006869">
    <property type="term" value="P:lipid transport"/>
    <property type="evidence" value="ECO:0007669"/>
    <property type="project" value="UniProtKB-KW"/>
</dbReference>
<feature type="region of interest" description="Disordered" evidence="17">
    <location>
        <begin position="234"/>
        <end position="271"/>
    </location>
</feature>
<evidence type="ECO:0000256" key="15">
    <source>
        <dbReference type="ARBA" id="ARBA00076937"/>
    </source>
</evidence>
<dbReference type="PANTHER" id="PTHR19308">
    <property type="entry name" value="PHOSPHATIDYLCHOLINE TRANSFER PROTEIN"/>
    <property type="match status" value="1"/>
</dbReference>
<dbReference type="InterPro" id="IPR023393">
    <property type="entry name" value="START-like_dom_sf"/>
</dbReference>
<evidence type="ECO:0000256" key="11">
    <source>
        <dbReference type="ARBA" id="ARBA00023121"/>
    </source>
</evidence>
<gene>
    <name evidence="19" type="ORF">P5673_031158</name>
</gene>
<evidence type="ECO:0000313" key="19">
    <source>
        <dbReference type="EMBL" id="KAK2548633.1"/>
    </source>
</evidence>
<dbReference type="Proteomes" id="UP001249851">
    <property type="component" value="Unassembled WGS sequence"/>
</dbReference>
<dbReference type="GO" id="GO:0005829">
    <property type="term" value="C:cytosol"/>
    <property type="evidence" value="ECO:0007669"/>
    <property type="project" value="UniProtKB-ARBA"/>
</dbReference>
<name>A0AAD9PT73_ACRCE</name>
<evidence type="ECO:0000256" key="9">
    <source>
        <dbReference type="ARBA" id="ARBA00023055"/>
    </source>
</evidence>
<evidence type="ECO:0000256" key="5">
    <source>
        <dbReference type="ARBA" id="ARBA00022490"/>
    </source>
</evidence>
<dbReference type="Pfam" id="PF01852">
    <property type="entry name" value="START"/>
    <property type="match status" value="1"/>
</dbReference>
<dbReference type="InterPro" id="IPR041951">
    <property type="entry name" value="STARD10_START"/>
</dbReference>
<evidence type="ECO:0000256" key="2">
    <source>
        <dbReference type="ARBA" id="ARBA00004370"/>
    </source>
</evidence>
<evidence type="ECO:0000256" key="13">
    <source>
        <dbReference type="ARBA" id="ARBA00023273"/>
    </source>
</evidence>
<evidence type="ECO:0000256" key="17">
    <source>
        <dbReference type="SAM" id="MobiDB-lite"/>
    </source>
</evidence>
<comment type="subcellular location">
    <subcellularLocation>
        <location evidence="1">Cell projection</location>
        <location evidence="1">Cilium</location>
        <location evidence="1">Flagellum</location>
    </subcellularLocation>
    <subcellularLocation>
        <location evidence="3">Cytoplasm</location>
    </subcellularLocation>
    <subcellularLocation>
        <location evidence="2">Membrane</location>
    </subcellularLocation>
</comment>
<dbReference type="PROSITE" id="PS50848">
    <property type="entry name" value="START"/>
    <property type="match status" value="1"/>
</dbReference>
<dbReference type="GO" id="GO:0016020">
    <property type="term" value="C:membrane"/>
    <property type="evidence" value="ECO:0007669"/>
    <property type="project" value="UniProtKB-SubCell"/>
</dbReference>
<keyword evidence="13" id="KW-0966">Cell projection</keyword>
<comment type="caution">
    <text evidence="19">The sequence shown here is derived from an EMBL/GenBank/DDBJ whole genome shotgun (WGS) entry which is preliminary data.</text>
</comment>
<evidence type="ECO:0000256" key="3">
    <source>
        <dbReference type="ARBA" id="ARBA00004496"/>
    </source>
</evidence>